<dbReference type="Proteomes" id="UP000190135">
    <property type="component" value="Unassembled WGS sequence"/>
</dbReference>
<dbReference type="RefSeq" id="WP_078708100.1">
    <property type="nucleotide sequence ID" value="NZ_FUXL01000005.1"/>
</dbReference>
<name>A0A1T4QR44_9HYPH</name>
<dbReference type="InterPro" id="IPR014519">
    <property type="entry name" value="UCP024492"/>
</dbReference>
<dbReference type="Pfam" id="PF04343">
    <property type="entry name" value="DUF488"/>
    <property type="match status" value="1"/>
</dbReference>
<dbReference type="InterPro" id="IPR007438">
    <property type="entry name" value="DUF488"/>
</dbReference>
<dbReference type="PIRSF" id="PIRSF024492">
    <property type="entry name" value="UCP024492"/>
    <property type="match status" value="1"/>
</dbReference>
<evidence type="ECO:0008006" key="3">
    <source>
        <dbReference type="Google" id="ProtNLM"/>
    </source>
</evidence>
<dbReference type="EMBL" id="FUXL01000005">
    <property type="protein sequence ID" value="SKA06243.1"/>
    <property type="molecule type" value="Genomic_DNA"/>
</dbReference>
<dbReference type="PANTHER" id="PTHR39337">
    <property type="entry name" value="BLR5642 PROTEIN"/>
    <property type="match status" value="1"/>
</dbReference>
<gene>
    <name evidence="1" type="ORF">SAMN05428963_105204</name>
</gene>
<evidence type="ECO:0000313" key="2">
    <source>
        <dbReference type="Proteomes" id="UP000190135"/>
    </source>
</evidence>
<reference evidence="2" key="1">
    <citation type="submission" date="2017-02" db="EMBL/GenBank/DDBJ databases">
        <authorList>
            <person name="Varghese N."/>
            <person name="Submissions S."/>
        </authorList>
    </citation>
    <scope>NUCLEOTIDE SEQUENCE [LARGE SCALE GENOMIC DNA]</scope>
    <source>
        <strain evidence="2">USBA 369</strain>
    </source>
</reference>
<dbReference type="STRING" id="1365950.SAMN05428963_105204"/>
<proteinExistence type="predicted"/>
<keyword evidence="2" id="KW-1185">Reference proteome</keyword>
<dbReference type="PANTHER" id="PTHR39337:SF1">
    <property type="entry name" value="BLR5642 PROTEIN"/>
    <property type="match status" value="1"/>
</dbReference>
<evidence type="ECO:0000313" key="1">
    <source>
        <dbReference type="EMBL" id="SKA06243.1"/>
    </source>
</evidence>
<organism evidence="1 2">
    <name type="scientific">Consotaella salsifontis</name>
    <dbReference type="NCBI Taxonomy" id="1365950"/>
    <lineage>
        <taxon>Bacteria</taxon>
        <taxon>Pseudomonadati</taxon>
        <taxon>Pseudomonadota</taxon>
        <taxon>Alphaproteobacteria</taxon>
        <taxon>Hyphomicrobiales</taxon>
        <taxon>Aurantimonadaceae</taxon>
        <taxon>Consotaella</taxon>
    </lineage>
</organism>
<accession>A0A1T4QR44</accession>
<protein>
    <recommendedName>
        <fullName evidence="3">DUF488 domain-containing protein</fullName>
    </recommendedName>
</protein>
<dbReference type="OrthoDB" id="9789109at2"/>
<sequence length="192" mass="21038">MANPAAEIWTIGHSNHAYEAFLELLRSHQITALADVRSIPYSRRVPHFSRAPLSARLREDGIAYVHLGLELGARPSDPALMTNGHADFDKIAAGDAFNTGLDRLIEGAKSHRIAIMCAERDPADCHRCLLVGRALHERGVLVRHILADGEVTDQAAIEGRLMAMHGQGEVDLFASPEERRAAAYRRHLAPAS</sequence>
<dbReference type="AlphaFoldDB" id="A0A1T4QR44"/>